<dbReference type="PANTHER" id="PTHR34524">
    <property type="entry name" value="CALCYPHOSIN"/>
    <property type="match status" value="1"/>
</dbReference>
<feature type="domain" description="EF-hand" evidence="4">
    <location>
        <begin position="197"/>
        <end position="232"/>
    </location>
</feature>
<dbReference type="AlphaFoldDB" id="A0A0V0R7N1"/>
<dbReference type="Proteomes" id="UP000054937">
    <property type="component" value="Unassembled WGS sequence"/>
</dbReference>
<dbReference type="GO" id="GO:0005509">
    <property type="term" value="F:calcium ion binding"/>
    <property type="evidence" value="ECO:0007669"/>
    <property type="project" value="InterPro"/>
</dbReference>
<evidence type="ECO:0000313" key="5">
    <source>
        <dbReference type="EMBL" id="KRX10508.1"/>
    </source>
</evidence>
<feature type="domain" description="EF-hand" evidence="4">
    <location>
        <begin position="68"/>
        <end position="103"/>
    </location>
</feature>
<dbReference type="SUPFAM" id="SSF47473">
    <property type="entry name" value="EF-hand"/>
    <property type="match status" value="2"/>
</dbReference>
<keyword evidence="6" id="KW-1185">Reference proteome</keyword>
<evidence type="ECO:0000259" key="4">
    <source>
        <dbReference type="PROSITE" id="PS50222"/>
    </source>
</evidence>
<dbReference type="Pfam" id="PF13499">
    <property type="entry name" value="EF-hand_7"/>
    <property type="match status" value="1"/>
</dbReference>
<dbReference type="Gene3D" id="1.10.238.10">
    <property type="entry name" value="EF-hand"/>
    <property type="match status" value="3"/>
</dbReference>
<dbReference type="OrthoDB" id="444540at2759"/>
<keyword evidence="1" id="KW-0479">Metal-binding</keyword>
<keyword evidence="3" id="KW-0106">Calcium</keyword>
<dbReference type="EMBL" id="LDAU01000026">
    <property type="protein sequence ID" value="KRX10508.1"/>
    <property type="molecule type" value="Genomic_DNA"/>
</dbReference>
<dbReference type="InterPro" id="IPR018247">
    <property type="entry name" value="EF_Hand_1_Ca_BS"/>
</dbReference>
<evidence type="ECO:0000256" key="2">
    <source>
        <dbReference type="ARBA" id="ARBA00022737"/>
    </source>
</evidence>
<dbReference type="OMA" id="SQHNTKI"/>
<evidence type="ECO:0000256" key="3">
    <source>
        <dbReference type="ARBA" id="ARBA00022837"/>
    </source>
</evidence>
<feature type="domain" description="EF-hand" evidence="4">
    <location>
        <begin position="233"/>
        <end position="268"/>
    </location>
</feature>
<dbReference type="PROSITE" id="PS00018">
    <property type="entry name" value="EF_HAND_1"/>
    <property type="match status" value="3"/>
</dbReference>
<proteinExistence type="predicted"/>
<sequence length="282" mass="33430">MNINIIQLNKIKIIKYFQCIFIECLSKFGVFLKKYEYQLIFNYFDKDKSGSICYNEFIDGIRMPLNERRTNMVRKVFFSLDRDGSGVIDLEEMKCRLNFDNDVDVVYGRTTTDFKKEQYFNNFDRLGVQDGKVTQQEFLDFYQDLGMSIANDDYFIELLEDQWGVTENDDKLIAQQESQRVVEAVRNKFIELSGGNKDDVILKKIFQQYDFNHDGYIGMDDFQQITKKFGIKFETKYLSLCFNKVDTHHSGFIEFDEFFDFVVHGIGFISDFRQTQKSEKII</sequence>
<comment type="caution">
    <text evidence="5">The sequence shown here is derived from an EMBL/GenBank/DDBJ whole genome shotgun (WGS) entry which is preliminary data.</text>
</comment>
<dbReference type="Pfam" id="PF13833">
    <property type="entry name" value="EF-hand_8"/>
    <property type="match status" value="1"/>
</dbReference>
<dbReference type="PANTHER" id="PTHR34524:SF6">
    <property type="entry name" value="CALCYPHOSINE LIKE"/>
    <property type="match status" value="1"/>
</dbReference>
<dbReference type="SMART" id="SM00054">
    <property type="entry name" value="EFh"/>
    <property type="match status" value="4"/>
</dbReference>
<evidence type="ECO:0000313" key="6">
    <source>
        <dbReference type="Proteomes" id="UP000054937"/>
    </source>
</evidence>
<protein>
    <recommendedName>
        <fullName evidence="4">EF-hand domain-containing protein</fullName>
    </recommendedName>
</protein>
<dbReference type="CDD" id="cd00051">
    <property type="entry name" value="EFh"/>
    <property type="match status" value="1"/>
</dbReference>
<dbReference type="InterPro" id="IPR002048">
    <property type="entry name" value="EF_hand_dom"/>
</dbReference>
<feature type="domain" description="EF-hand" evidence="4">
    <location>
        <begin position="40"/>
        <end position="67"/>
    </location>
</feature>
<accession>A0A0V0R7N1</accession>
<keyword evidence="2" id="KW-0677">Repeat</keyword>
<name>A0A0V0R7N1_PSEPJ</name>
<reference evidence="5 6" key="1">
    <citation type="journal article" date="2015" name="Sci. Rep.">
        <title>Genome of the facultative scuticociliatosis pathogen Pseudocohnilembus persalinus provides insight into its virulence through horizontal gene transfer.</title>
        <authorList>
            <person name="Xiong J."/>
            <person name="Wang G."/>
            <person name="Cheng J."/>
            <person name="Tian M."/>
            <person name="Pan X."/>
            <person name="Warren A."/>
            <person name="Jiang C."/>
            <person name="Yuan D."/>
            <person name="Miao W."/>
        </authorList>
    </citation>
    <scope>NUCLEOTIDE SEQUENCE [LARGE SCALE GENOMIC DNA]</scope>
    <source>
        <strain evidence="5">36N120E</strain>
    </source>
</reference>
<dbReference type="InParanoid" id="A0A0V0R7N1"/>
<gene>
    <name evidence="5" type="ORF">PPERSA_01520</name>
</gene>
<dbReference type="PROSITE" id="PS50222">
    <property type="entry name" value="EF_HAND_2"/>
    <property type="match status" value="4"/>
</dbReference>
<evidence type="ECO:0000256" key="1">
    <source>
        <dbReference type="ARBA" id="ARBA00022723"/>
    </source>
</evidence>
<dbReference type="InterPro" id="IPR011992">
    <property type="entry name" value="EF-hand-dom_pair"/>
</dbReference>
<dbReference type="Pfam" id="PF13202">
    <property type="entry name" value="EF-hand_5"/>
    <property type="match status" value="1"/>
</dbReference>
<dbReference type="InterPro" id="IPR051581">
    <property type="entry name" value="Ca-bind"/>
</dbReference>
<organism evidence="5 6">
    <name type="scientific">Pseudocohnilembus persalinus</name>
    <name type="common">Ciliate</name>
    <dbReference type="NCBI Taxonomy" id="266149"/>
    <lineage>
        <taxon>Eukaryota</taxon>
        <taxon>Sar</taxon>
        <taxon>Alveolata</taxon>
        <taxon>Ciliophora</taxon>
        <taxon>Intramacronucleata</taxon>
        <taxon>Oligohymenophorea</taxon>
        <taxon>Scuticociliatia</taxon>
        <taxon>Philasterida</taxon>
        <taxon>Pseudocohnilembidae</taxon>
        <taxon>Pseudocohnilembus</taxon>
    </lineage>
</organism>